<dbReference type="AlphaFoldDB" id="A0A5C3F426"/>
<reference evidence="1 2" key="1">
    <citation type="submission" date="2018-03" db="EMBL/GenBank/DDBJ databases">
        <authorList>
            <person name="Guldener U."/>
        </authorList>
    </citation>
    <scope>NUCLEOTIDE SEQUENCE [LARGE SCALE GENOMIC DNA]</scope>
    <source>
        <strain evidence="1 2">DAOM196992</strain>
    </source>
</reference>
<proteinExistence type="predicted"/>
<protein>
    <submittedName>
        <fullName evidence="1">Uncharacterized protein</fullName>
    </submittedName>
</protein>
<dbReference type="EMBL" id="OOIP01000009">
    <property type="protein sequence ID" value="SPO38199.1"/>
    <property type="molecule type" value="Genomic_DNA"/>
</dbReference>
<name>A0A5C3F426_9BASI</name>
<keyword evidence="2" id="KW-1185">Reference proteome</keyword>
<sequence length="124" mass="13817">MGKVFLEPSEDSRQMKKAKVEAARVSIDVLASAIPGAVCRSARSDEEEWRCPFEARLASSRGPRLTDARAPSVRPEVPRSRCKRCQSHAFQRVPDPDRVADGDGCGRQVRQVRSCLHRFAPRTA</sequence>
<dbReference type="Proteomes" id="UP000323386">
    <property type="component" value="Unassembled WGS sequence"/>
</dbReference>
<evidence type="ECO:0000313" key="2">
    <source>
        <dbReference type="Proteomes" id="UP000323386"/>
    </source>
</evidence>
<organism evidence="1 2">
    <name type="scientific">Pseudozyma flocculosa</name>
    <dbReference type="NCBI Taxonomy" id="84751"/>
    <lineage>
        <taxon>Eukaryota</taxon>
        <taxon>Fungi</taxon>
        <taxon>Dikarya</taxon>
        <taxon>Basidiomycota</taxon>
        <taxon>Ustilaginomycotina</taxon>
        <taxon>Ustilaginomycetes</taxon>
        <taxon>Ustilaginales</taxon>
        <taxon>Ustilaginaceae</taxon>
        <taxon>Pseudozyma</taxon>
    </lineage>
</organism>
<accession>A0A5C3F426</accession>
<gene>
    <name evidence="1" type="ORF">PSFLO_03676</name>
</gene>
<evidence type="ECO:0000313" key="1">
    <source>
        <dbReference type="EMBL" id="SPO38199.1"/>
    </source>
</evidence>